<dbReference type="AlphaFoldDB" id="A0AA47NVX2"/>
<evidence type="ECO:0000313" key="5">
    <source>
        <dbReference type="EMBL" id="KAK0140646.1"/>
    </source>
</evidence>
<keyword evidence="1" id="KW-0808">Transferase</keyword>
<dbReference type="InterPro" id="IPR000569">
    <property type="entry name" value="HECT_dom"/>
</dbReference>
<name>A0AA47NVX2_MERPO</name>
<organism evidence="5 6">
    <name type="scientific">Merluccius polli</name>
    <name type="common">Benguela hake</name>
    <name type="synonym">Merluccius cadenati</name>
    <dbReference type="NCBI Taxonomy" id="89951"/>
    <lineage>
        <taxon>Eukaryota</taxon>
        <taxon>Metazoa</taxon>
        <taxon>Chordata</taxon>
        <taxon>Craniata</taxon>
        <taxon>Vertebrata</taxon>
        <taxon>Euteleostomi</taxon>
        <taxon>Actinopterygii</taxon>
        <taxon>Neopterygii</taxon>
        <taxon>Teleostei</taxon>
        <taxon>Neoteleostei</taxon>
        <taxon>Acanthomorphata</taxon>
        <taxon>Zeiogadaria</taxon>
        <taxon>Gadariae</taxon>
        <taxon>Gadiformes</taxon>
        <taxon>Gadoidei</taxon>
        <taxon>Merlucciidae</taxon>
        <taxon>Merluccius</taxon>
    </lineage>
</organism>
<comment type="caution">
    <text evidence="5">The sequence shown here is derived from an EMBL/GenBank/DDBJ whole genome shotgun (WGS) entry which is preliminary data.</text>
</comment>
<evidence type="ECO:0000259" key="4">
    <source>
        <dbReference type="PROSITE" id="PS50237"/>
    </source>
</evidence>
<proteinExistence type="predicted"/>
<dbReference type="InterPro" id="IPR035983">
    <property type="entry name" value="Hect_E3_ubiquitin_ligase"/>
</dbReference>
<dbReference type="GO" id="GO:0004842">
    <property type="term" value="F:ubiquitin-protein transferase activity"/>
    <property type="evidence" value="ECO:0007669"/>
    <property type="project" value="InterPro"/>
</dbReference>
<evidence type="ECO:0000256" key="3">
    <source>
        <dbReference type="PROSITE-ProRule" id="PRU00104"/>
    </source>
</evidence>
<dbReference type="SUPFAM" id="SSF56204">
    <property type="entry name" value="Hect, E3 ligase catalytic domain"/>
    <property type="match status" value="1"/>
</dbReference>
<reference evidence="5" key="1">
    <citation type="journal article" date="2023" name="Front. Mar. Sci.">
        <title>A new Merluccius polli reference genome to investigate the effects of global change in West African waters.</title>
        <authorList>
            <person name="Mateo J.L."/>
            <person name="Blanco-Fernandez C."/>
            <person name="Garcia-Vazquez E."/>
            <person name="Machado-Schiaffino G."/>
        </authorList>
    </citation>
    <scope>NUCLEOTIDE SEQUENCE</scope>
    <source>
        <strain evidence="5">C29</strain>
        <tissue evidence="5">Fin</tissue>
    </source>
</reference>
<sequence>MQRIGVNLKPVRGKTLPLSTMPEVAAADLLKQAVQKLKTFNKDMDDGPYHLLFPDGSEVVFVPGTEKPFLLSEYKKEIGKPYARITLFVCPYEHFKEDSDSEVIVRTRRSVEFSEADTVTLLCNCRKDSGITVPDIIYDLSQSIDHGRVSRFNVCRSDVWDGALRGFKRSTFSEKCDLLVRFTDDAGVSEEAVDTGGPKREFLTLLMSHLKHRPIFSAPEGHPVWEDEVLLAGEDDCSFSRTWRSRPSFPVRGFSGISLLASPLSKPPIDLITDEDIGQALRQIESAASLEDLQDCTLQHNSMLQTAGCFRCVKSLEDKMTIVSDFLRWFIIDP</sequence>
<dbReference type="EMBL" id="JAOPHQ010004040">
    <property type="protein sequence ID" value="KAK0140646.1"/>
    <property type="molecule type" value="Genomic_DNA"/>
</dbReference>
<protein>
    <submittedName>
        <fullName evidence="5">G2/M phase-specific E3 ubiquitin-protein ligase</fullName>
    </submittedName>
</protein>
<comment type="caution">
    <text evidence="3">Lacks conserved residue(s) required for the propagation of feature annotation.</text>
</comment>
<accession>A0AA47NVX2</accession>
<evidence type="ECO:0000256" key="1">
    <source>
        <dbReference type="ARBA" id="ARBA00022679"/>
    </source>
</evidence>
<evidence type="ECO:0000256" key="2">
    <source>
        <dbReference type="ARBA" id="ARBA00022786"/>
    </source>
</evidence>
<keyword evidence="2 3" id="KW-0833">Ubl conjugation pathway</keyword>
<feature type="domain" description="HECT" evidence="4">
    <location>
        <begin position="170"/>
        <end position="210"/>
    </location>
</feature>
<gene>
    <name evidence="5" type="primary">G2e3_2</name>
    <name evidence="5" type="ORF">N1851_022368</name>
</gene>
<dbReference type="Gene3D" id="3.90.1750.10">
    <property type="entry name" value="Hect, E3 ligase catalytic domains"/>
    <property type="match status" value="1"/>
</dbReference>
<dbReference type="PROSITE" id="PS50237">
    <property type="entry name" value="HECT"/>
    <property type="match status" value="1"/>
</dbReference>
<evidence type="ECO:0000313" key="6">
    <source>
        <dbReference type="Proteomes" id="UP001174136"/>
    </source>
</evidence>
<keyword evidence="6" id="KW-1185">Reference proteome</keyword>
<dbReference type="Proteomes" id="UP001174136">
    <property type="component" value="Unassembled WGS sequence"/>
</dbReference>